<dbReference type="InterPro" id="IPR025115">
    <property type="entry name" value="DUF4034"/>
</dbReference>
<protein>
    <submittedName>
        <fullName evidence="2">DUF4034 domain-containing protein</fullName>
    </submittedName>
</protein>
<sequence>MKRISILASCLGFCCVATDSAVAEKQVIAKAQFPAPQSSETDKEWNCYWPAYYLRYHAYDVPRSVVSPLLTQDPEAKKLPLVQPSPVFVPVPRAAEPACHDYSDLDAEGRPIWFDGIAAGQLSNLVQMLLAQEKFADLDRLIDDWTSRQERIADGRWKLTFLLDGFKNQSYQPNGWERMGAIIQRWKAANPTSAGAAIAEANYYYSLAWKARGGGYASSVESEGWRLFEERLRKVERILSDSKSYASRNPLWGNLYLDVVALLNWPRERQYELYRAVTKEHKYYYWAYDAYITFLAPKWGGDWSLVDAVIKDAEEKTRDVDGASTYTRMYWLVSGSEEIGFNIFKDTRADWPHMRQGFKDMLRLYPHSAWNANAYAVFACLARDGDSFWEARARMKDKIMEQAWPSNLSIDVCEARFPGHAL</sequence>
<dbReference type="OrthoDB" id="8099246at2"/>
<evidence type="ECO:0000259" key="1">
    <source>
        <dbReference type="Pfam" id="PF13226"/>
    </source>
</evidence>
<dbReference type="Proteomes" id="UP000309061">
    <property type="component" value="Chromosome"/>
</dbReference>
<evidence type="ECO:0000313" key="2">
    <source>
        <dbReference type="EMBL" id="QGM45069.1"/>
    </source>
</evidence>
<organism evidence="2 3">
    <name type="scientific">Methylocystis heyeri</name>
    <dbReference type="NCBI Taxonomy" id="391905"/>
    <lineage>
        <taxon>Bacteria</taxon>
        <taxon>Pseudomonadati</taxon>
        <taxon>Pseudomonadota</taxon>
        <taxon>Alphaproteobacteria</taxon>
        <taxon>Hyphomicrobiales</taxon>
        <taxon>Methylocystaceae</taxon>
        <taxon>Methylocystis</taxon>
    </lineage>
</organism>
<feature type="domain" description="DUF4034" evidence="1">
    <location>
        <begin position="127"/>
        <end position="225"/>
    </location>
</feature>
<gene>
    <name evidence="2" type="ORF">H2LOC_004840</name>
</gene>
<keyword evidence="3" id="KW-1185">Reference proteome</keyword>
<dbReference type="EMBL" id="CP046052">
    <property type="protein sequence ID" value="QGM45069.1"/>
    <property type="molecule type" value="Genomic_DNA"/>
</dbReference>
<reference evidence="2 3" key="1">
    <citation type="submission" date="2019-11" db="EMBL/GenBank/DDBJ databases">
        <title>The genome sequence of Methylocystis heyeri.</title>
        <authorList>
            <person name="Oshkin I.Y."/>
            <person name="Miroshnikov K."/>
            <person name="Dedysh S.N."/>
        </authorList>
    </citation>
    <scope>NUCLEOTIDE SEQUENCE [LARGE SCALE GENOMIC DNA]</scope>
    <source>
        <strain evidence="2 3">H2</strain>
    </source>
</reference>
<dbReference type="RefSeq" id="WP_136495357.1">
    <property type="nucleotide sequence ID" value="NZ_CP046052.1"/>
</dbReference>
<dbReference type="KEGG" id="mhey:H2LOC_004840"/>
<dbReference type="AlphaFoldDB" id="A0A6B8KBE8"/>
<dbReference type="Pfam" id="PF13226">
    <property type="entry name" value="DUF4034"/>
    <property type="match status" value="1"/>
</dbReference>
<name>A0A6B8KBE8_9HYPH</name>
<proteinExistence type="predicted"/>
<evidence type="ECO:0000313" key="3">
    <source>
        <dbReference type="Proteomes" id="UP000309061"/>
    </source>
</evidence>
<accession>A0A6B8KBE8</accession>